<dbReference type="GO" id="GO:0008374">
    <property type="term" value="F:O-acyltransferase activity"/>
    <property type="evidence" value="ECO:0007669"/>
    <property type="project" value="InterPro"/>
</dbReference>
<dbReference type="OrthoDB" id="9765872at2"/>
<dbReference type="AlphaFoldDB" id="A0A0C1R234"/>
<dbReference type="STRING" id="29341.RSJ17_06860"/>
<dbReference type="Pfam" id="PF02450">
    <property type="entry name" value="LCAT"/>
    <property type="match status" value="1"/>
</dbReference>
<dbReference type="PANTHER" id="PTHR11440">
    <property type="entry name" value="LECITHIN-CHOLESTEROL ACYLTRANSFERASE-RELATED"/>
    <property type="match status" value="1"/>
</dbReference>
<name>A0A0C1R234_9CLOT</name>
<dbReference type="SUPFAM" id="SSF53474">
    <property type="entry name" value="alpha/beta-Hydrolases"/>
    <property type="match status" value="1"/>
</dbReference>
<evidence type="ECO:0000313" key="1">
    <source>
        <dbReference type="EMBL" id="KIE44506.1"/>
    </source>
</evidence>
<sequence>MSEINRQIIMIPGIMGSTLSQKQLTIWPKHISHIFDINFYGILKNLDDNSISASSIIPIAYNSLEKFLKTQCTEYTAFYYDWRQNNLLQSSILRGKINKNADEIIIVAHSMGGIVAKLFLDEYKDDPILSKINKIITLGTPYNGSPDAYKAILFGKSVPNELFPIILSKGESKKVIKYFPSIYQLLPNEDYCNYYKNLKDYYLIKNSKALSWEEIYNDVYTPLLKDVDLSVDLTLDKFYKTLTSSLPSHISHHEVIGFNIPTLCNLIENNGEFKGKFNDGDGTVPLYSAMTDTTKKYFVKCDHGELTRSSVVHNILKLIFNNTPVQYGDKHKVYALDDVNAMDFKYKIVKIACPVVVYLKDKKGNILYGSTENLQLDKLNIYSYNNKVQSIGDSIYFIVEDEDDSESFIIEGYDKGAVTISVDEYENGNLKRTAVFKSFNIDKGIRADLIINSIIDKFQLFINNGIEKIKQQLYILDNFTKKNNIDLPKTKYSIIGEKINASDEGYLYGTGKVNLKIDNLEEGSYGVVQTWCSINKNKPILIDDGNLTDLELKPGINNIIVYSKDALGNKEPIEEKTFYYLDIKDIKVKLKFNSLSYSISVELNNKSLYKEIELIDLSLIESDMLTRINYDYIDRPMKIKVKDAFDIERSLNFTIDEDAIEKIIKSHKDSYKYIDLFMKGLQTDNYKIYKKDNDMLVELRPSKGDNVISNNSIFIISDIFEVEIMKEELLKVIFNNLHEEIDLNSDNSYSFTYKLFNKSSKELLIYPNLKCYIGIKDKDKTFQDIYQLTTAFNEDFTYSSKLIPKDLKASLLNKNIFSEEFNTFFLIIEVKINSVKVLRVHNIIFRY</sequence>
<dbReference type="Proteomes" id="UP000031366">
    <property type="component" value="Unassembled WGS sequence"/>
</dbReference>
<dbReference type="Gene3D" id="3.40.50.1820">
    <property type="entry name" value="alpha/beta hydrolase"/>
    <property type="match status" value="1"/>
</dbReference>
<dbReference type="GO" id="GO:0006629">
    <property type="term" value="P:lipid metabolic process"/>
    <property type="evidence" value="ECO:0007669"/>
    <property type="project" value="InterPro"/>
</dbReference>
<dbReference type="InterPro" id="IPR029058">
    <property type="entry name" value="AB_hydrolase_fold"/>
</dbReference>
<keyword evidence="2" id="KW-1185">Reference proteome</keyword>
<accession>A0A0C1R234</accession>
<comment type="caution">
    <text evidence="1">The sequence shown here is derived from an EMBL/GenBank/DDBJ whole genome shotgun (WGS) entry which is preliminary data.</text>
</comment>
<protein>
    <submittedName>
        <fullName evidence="1">PGAP1-like family protein</fullName>
    </submittedName>
</protein>
<dbReference type="RefSeq" id="WP_039636902.1">
    <property type="nucleotide sequence ID" value="NZ_AYSO01000020.1"/>
</dbReference>
<reference evidence="1 2" key="1">
    <citation type="journal article" date="2015" name="Infect. Genet. Evol.">
        <title>Genomic sequences of six botulinum neurotoxin-producing strains representing three clostridial species illustrate the mobility and diversity of botulinum neurotoxin genes.</title>
        <authorList>
            <person name="Smith T.J."/>
            <person name="Hill K.K."/>
            <person name="Xie G."/>
            <person name="Foley B.T."/>
            <person name="Williamson C.H."/>
            <person name="Foster J.T."/>
            <person name="Johnson S.L."/>
            <person name="Chertkov O."/>
            <person name="Teshima H."/>
            <person name="Gibbons H.S."/>
            <person name="Johnsky L.A."/>
            <person name="Karavis M.A."/>
            <person name="Smith L.A."/>
        </authorList>
    </citation>
    <scope>NUCLEOTIDE SEQUENCE [LARGE SCALE GENOMIC DNA]</scope>
    <source>
        <strain evidence="1 2">CDC 2741</strain>
    </source>
</reference>
<dbReference type="EMBL" id="AYSO01000020">
    <property type="protein sequence ID" value="KIE44506.1"/>
    <property type="molecule type" value="Genomic_DNA"/>
</dbReference>
<gene>
    <name evidence="1" type="ORF">U732_811</name>
</gene>
<organism evidence="1 2">
    <name type="scientific">Clostridium argentinense CDC 2741</name>
    <dbReference type="NCBI Taxonomy" id="1418104"/>
    <lineage>
        <taxon>Bacteria</taxon>
        <taxon>Bacillati</taxon>
        <taxon>Bacillota</taxon>
        <taxon>Clostridia</taxon>
        <taxon>Eubacteriales</taxon>
        <taxon>Clostridiaceae</taxon>
        <taxon>Clostridium</taxon>
    </lineage>
</organism>
<proteinExistence type="predicted"/>
<dbReference type="InterPro" id="IPR003386">
    <property type="entry name" value="LACT/PDAT_acylTrfase"/>
</dbReference>
<evidence type="ECO:0000313" key="2">
    <source>
        <dbReference type="Proteomes" id="UP000031366"/>
    </source>
</evidence>